<sequence length="237" mass="27623">MWLHLDRSNFEKELSVLLRFGMQNHPHFIQTIARYTQGDRHFFIFPWAKGGNLRNFWTEQPSLSTASLNFSQKYCIDYMRWFFEQLLGISDAIERLHNPPNQPDSSCRHGDLKQENILCFCSVIPEAGDFPRSIQLVVADAGHARIYRKATDLRDEITPEQAITQTYKPPEAEFSSGMSRSRRYDIWSIGSLYLESLIWMLYGSDGLEAFHNDVKRAESYTLYRTNPDVCLKPEVQD</sequence>
<dbReference type="PANTHER" id="PTHR24359">
    <property type="entry name" value="SERINE/THREONINE-PROTEIN KINASE SBK1"/>
    <property type="match status" value="1"/>
</dbReference>
<dbReference type="PROSITE" id="PS50011">
    <property type="entry name" value="PROTEIN_KINASE_DOM"/>
    <property type="match status" value="1"/>
</dbReference>
<accession>A0ABR1P2K1</accession>
<dbReference type="InterPro" id="IPR011009">
    <property type="entry name" value="Kinase-like_dom_sf"/>
</dbReference>
<dbReference type="Proteomes" id="UP001430848">
    <property type="component" value="Unassembled WGS sequence"/>
</dbReference>
<dbReference type="PROSITE" id="PS00108">
    <property type="entry name" value="PROTEIN_KINASE_ST"/>
    <property type="match status" value="1"/>
</dbReference>
<evidence type="ECO:0000259" key="1">
    <source>
        <dbReference type="PROSITE" id="PS50011"/>
    </source>
</evidence>
<proteinExistence type="predicted"/>
<dbReference type="SUPFAM" id="SSF56112">
    <property type="entry name" value="Protein kinase-like (PK-like)"/>
    <property type="match status" value="1"/>
</dbReference>
<dbReference type="EMBL" id="JAKNSF020000054">
    <property type="protein sequence ID" value="KAK7724769.1"/>
    <property type="molecule type" value="Genomic_DNA"/>
</dbReference>
<protein>
    <recommendedName>
        <fullName evidence="1">Protein kinase domain-containing protein</fullName>
    </recommendedName>
</protein>
<dbReference type="InterPro" id="IPR008271">
    <property type="entry name" value="Ser/Thr_kinase_AS"/>
</dbReference>
<dbReference type="PANTHER" id="PTHR24359:SF1">
    <property type="entry name" value="INHIBITOR OF NUCLEAR FACTOR KAPPA-B KINASE EPSILON SUBUNIT HOMOLOG 1-RELATED"/>
    <property type="match status" value="1"/>
</dbReference>
<evidence type="ECO:0000313" key="3">
    <source>
        <dbReference type="Proteomes" id="UP001430848"/>
    </source>
</evidence>
<dbReference type="Gene3D" id="1.10.510.10">
    <property type="entry name" value="Transferase(Phosphotransferase) domain 1"/>
    <property type="match status" value="1"/>
</dbReference>
<keyword evidence="3" id="KW-1185">Reference proteome</keyword>
<name>A0ABR1P2K1_DIAER</name>
<reference evidence="2 3" key="1">
    <citation type="submission" date="2024-02" db="EMBL/GenBank/DDBJ databases">
        <title>De novo assembly and annotation of 12 fungi associated with fruit tree decline syndrome in Ontario, Canada.</title>
        <authorList>
            <person name="Sulman M."/>
            <person name="Ellouze W."/>
            <person name="Ilyukhin E."/>
        </authorList>
    </citation>
    <scope>NUCLEOTIDE SEQUENCE [LARGE SCALE GENOMIC DNA]</scope>
    <source>
        <strain evidence="2 3">M169</strain>
    </source>
</reference>
<evidence type="ECO:0000313" key="2">
    <source>
        <dbReference type="EMBL" id="KAK7724769.1"/>
    </source>
</evidence>
<dbReference type="InterPro" id="IPR000719">
    <property type="entry name" value="Prot_kinase_dom"/>
</dbReference>
<organism evidence="2 3">
    <name type="scientific">Diaporthe eres</name>
    <name type="common">Phomopsis oblonga</name>
    <dbReference type="NCBI Taxonomy" id="83184"/>
    <lineage>
        <taxon>Eukaryota</taxon>
        <taxon>Fungi</taxon>
        <taxon>Dikarya</taxon>
        <taxon>Ascomycota</taxon>
        <taxon>Pezizomycotina</taxon>
        <taxon>Sordariomycetes</taxon>
        <taxon>Sordariomycetidae</taxon>
        <taxon>Diaporthales</taxon>
        <taxon>Diaporthaceae</taxon>
        <taxon>Diaporthe</taxon>
        <taxon>Diaporthe eres species complex</taxon>
    </lineage>
</organism>
<gene>
    <name evidence="2" type="ORF">SLS63_008463</name>
</gene>
<dbReference type="Pfam" id="PF00069">
    <property type="entry name" value="Pkinase"/>
    <property type="match status" value="1"/>
</dbReference>
<feature type="domain" description="Protein kinase" evidence="1">
    <location>
        <begin position="1"/>
        <end position="237"/>
    </location>
</feature>
<comment type="caution">
    <text evidence="2">The sequence shown here is derived from an EMBL/GenBank/DDBJ whole genome shotgun (WGS) entry which is preliminary data.</text>
</comment>